<dbReference type="AlphaFoldDB" id="A0A8E0RR32"/>
<comment type="caution">
    <text evidence="4">The sequence shown here is derived from an EMBL/GenBank/DDBJ whole genome shotgun (WGS) entry which is preliminary data.</text>
</comment>
<proteinExistence type="inferred from homology"/>
<dbReference type="PANTHER" id="PTHR12096">
    <property type="entry name" value="NUCLEAR PROTEIN SKIP-RELATED"/>
    <property type="match status" value="1"/>
</dbReference>
<dbReference type="InterPro" id="IPR004015">
    <property type="entry name" value="SKI-int_prot_SKIP_SNW-dom"/>
</dbReference>
<dbReference type="Proteomes" id="UP000728185">
    <property type="component" value="Unassembled WGS sequence"/>
</dbReference>
<feature type="compositionally biased region" description="Pro residues" evidence="2">
    <location>
        <begin position="215"/>
        <end position="225"/>
    </location>
</feature>
<feature type="domain" description="SKI-interacting protein SKIP SNW" evidence="3">
    <location>
        <begin position="170"/>
        <end position="330"/>
    </location>
</feature>
<evidence type="ECO:0000256" key="1">
    <source>
        <dbReference type="ARBA" id="ARBA00010197"/>
    </source>
</evidence>
<feature type="region of interest" description="Disordered" evidence="2">
    <location>
        <begin position="327"/>
        <end position="387"/>
    </location>
</feature>
<dbReference type="OrthoDB" id="666364at2759"/>
<organism evidence="4 5">
    <name type="scientific">Fasciolopsis buskii</name>
    <dbReference type="NCBI Taxonomy" id="27845"/>
    <lineage>
        <taxon>Eukaryota</taxon>
        <taxon>Metazoa</taxon>
        <taxon>Spiralia</taxon>
        <taxon>Lophotrochozoa</taxon>
        <taxon>Platyhelminthes</taxon>
        <taxon>Trematoda</taxon>
        <taxon>Digenea</taxon>
        <taxon>Plagiorchiida</taxon>
        <taxon>Echinostomata</taxon>
        <taxon>Echinostomatoidea</taxon>
        <taxon>Fasciolidae</taxon>
        <taxon>Fasciolopsis</taxon>
    </lineage>
</organism>
<name>A0A8E0RR32_9TREM</name>
<keyword evidence="5" id="KW-1185">Reference proteome</keyword>
<reference evidence="4" key="1">
    <citation type="submission" date="2019-05" db="EMBL/GenBank/DDBJ databases">
        <title>Annotation for the trematode Fasciolopsis buski.</title>
        <authorList>
            <person name="Choi Y.-J."/>
        </authorList>
    </citation>
    <scope>NUCLEOTIDE SEQUENCE</scope>
    <source>
        <strain evidence="4">HT</strain>
        <tissue evidence="4">Whole worm</tissue>
    </source>
</reference>
<sequence>MSLLSHLPAPVQRQQDDPATALSISVGSRVLVAKSIIPPYGHRKNWVPRTPEDFADGGAFPEIHVPQFPLDMGRQRNESNALVMKTDQEGKIRYDELVRQGHSKDRVIYSRFTDLLPKTIEEDDPELSKPSQETVQEITEKTRKALESLVEQKVAAAAPVRRAEKTNPAEYIRYTPSQQGLAFNSGAKQRLVRMVEMQKDPMEPPRFKINQKIPRGPPSPPPPLMHSPARKVTVKEQQDWKIPPCISNWKNPRGYTIPLDKRVAADGRGLQTVHINENFAKLAEALYTADRKAREAVEMRAQIERKVAQKQKERKEEQLQRIAQLARESRAGLRRPGQGETEADDDPSVTDREELRRDRAKERVRDRNLARSNAETKAKAQKDKERDISEQIALGLPNPRVGNNSEAQFDQRLFNQSRGLDSGFAGGTDDLYNVYDKPWRGESDLGSRIYRPRQKDVDTYGTDLEAIKNTRRFVPAQEFSGTDPTRRLDGPVQFEHDEEDPFNLSEFLSEAKRAPKRPGEGPSTESNRDTTHRKRDRKD</sequence>
<protein>
    <submittedName>
        <fullName evidence="4">SNW domain-containing protein 1</fullName>
    </submittedName>
</protein>
<evidence type="ECO:0000313" key="5">
    <source>
        <dbReference type="Proteomes" id="UP000728185"/>
    </source>
</evidence>
<accession>A0A8E0RR32</accession>
<evidence type="ECO:0000259" key="3">
    <source>
        <dbReference type="Pfam" id="PF02731"/>
    </source>
</evidence>
<dbReference type="GO" id="GO:0005681">
    <property type="term" value="C:spliceosomal complex"/>
    <property type="evidence" value="ECO:0007669"/>
    <property type="project" value="InterPro"/>
</dbReference>
<feature type="compositionally biased region" description="Basic and acidic residues" evidence="2">
    <location>
        <begin position="349"/>
        <end position="387"/>
    </location>
</feature>
<dbReference type="EMBL" id="LUCM01009396">
    <property type="protein sequence ID" value="KAA0187052.1"/>
    <property type="molecule type" value="Genomic_DNA"/>
</dbReference>
<dbReference type="GO" id="GO:0000398">
    <property type="term" value="P:mRNA splicing, via spliceosome"/>
    <property type="evidence" value="ECO:0007669"/>
    <property type="project" value="InterPro"/>
</dbReference>
<gene>
    <name evidence="4" type="ORF">FBUS_02010</name>
</gene>
<dbReference type="InterPro" id="IPR017862">
    <property type="entry name" value="SKI-int_prot_SKIP"/>
</dbReference>
<evidence type="ECO:0000256" key="2">
    <source>
        <dbReference type="SAM" id="MobiDB-lite"/>
    </source>
</evidence>
<feature type="region of interest" description="Disordered" evidence="2">
    <location>
        <begin position="473"/>
        <end position="539"/>
    </location>
</feature>
<feature type="region of interest" description="Disordered" evidence="2">
    <location>
        <begin position="204"/>
        <end position="225"/>
    </location>
</feature>
<feature type="compositionally biased region" description="Basic and acidic residues" evidence="2">
    <location>
        <begin position="509"/>
        <end position="519"/>
    </location>
</feature>
<evidence type="ECO:0000313" key="4">
    <source>
        <dbReference type="EMBL" id="KAA0187052.1"/>
    </source>
</evidence>
<dbReference type="Pfam" id="PF02731">
    <property type="entry name" value="SKIP_SNW"/>
    <property type="match status" value="1"/>
</dbReference>
<comment type="similarity">
    <text evidence="1">Belongs to the SNW family.</text>
</comment>